<dbReference type="EMBL" id="JAWJWF010000003">
    <property type="protein sequence ID" value="KAK6635453.1"/>
    <property type="molecule type" value="Genomic_DNA"/>
</dbReference>
<evidence type="ECO:0000313" key="2">
    <source>
        <dbReference type="Proteomes" id="UP001359485"/>
    </source>
</evidence>
<accession>A0ABR1B634</accession>
<comment type="caution">
    <text evidence="1">The sequence shown here is derived from an EMBL/GenBank/DDBJ whole genome shotgun (WGS) entry which is preliminary data.</text>
</comment>
<dbReference type="Proteomes" id="UP001359485">
    <property type="component" value="Unassembled WGS sequence"/>
</dbReference>
<sequence>MSHLIRSVGKSQRFVLPDTQIPKEIFPRGLAQYLYNNSGDLSLGGSCPALENIARGISLGMKGLLSIATPKGKYLKSRNYGGLEDGYSRKKERL</sequence>
<protein>
    <submittedName>
        <fullName evidence="1">Uncharacterized protein</fullName>
    </submittedName>
</protein>
<evidence type="ECO:0000313" key="1">
    <source>
        <dbReference type="EMBL" id="KAK6635453.1"/>
    </source>
</evidence>
<keyword evidence="2" id="KW-1185">Reference proteome</keyword>
<proteinExistence type="predicted"/>
<reference evidence="1 2" key="1">
    <citation type="submission" date="2023-09" db="EMBL/GenBank/DDBJ databases">
        <title>Genomes of two closely related lineages of the louse Polyplax serrata with different host specificities.</title>
        <authorList>
            <person name="Martinu J."/>
            <person name="Tarabai H."/>
            <person name="Stefka J."/>
            <person name="Hypsa V."/>
        </authorList>
    </citation>
    <scope>NUCLEOTIDE SEQUENCE [LARGE SCALE GENOMIC DNA]</scope>
    <source>
        <strain evidence="1">98ZLc_SE</strain>
    </source>
</reference>
<organism evidence="1 2">
    <name type="scientific">Polyplax serrata</name>
    <name type="common">Common mouse louse</name>
    <dbReference type="NCBI Taxonomy" id="468196"/>
    <lineage>
        <taxon>Eukaryota</taxon>
        <taxon>Metazoa</taxon>
        <taxon>Ecdysozoa</taxon>
        <taxon>Arthropoda</taxon>
        <taxon>Hexapoda</taxon>
        <taxon>Insecta</taxon>
        <taxon>Pterygota</taxon>
        <taxon>Neoptera</taxon>
        <taxon>Paraneoptera</taxon>
        <taxon>Psocodea</taxon>
        <taxon>Troctomorpha</taxon>
        <taxon>Phthiraptera</taxon>
        <taxon>Anoplura</taxon>
        <taxon>Polyplacidae</taxon>
        <taxon>Polyplax</taxon>
    </lineage>
</organism>
<name>A0ABR1B634_POLSC</name>
<gene>
    <name evidence="1" type="ORF">RUM44_000704</name>
</gene>